<comment type="caution">
    <text evidence="1">The sequence shown here is derived from an EMBL/GenBank/DDBJ whole genome shotgun (WGS) entry which is preliminary data.</text>
</comment>
<organism evidence="1 2">
    <name type="scientific">Smittium simulii</name>
    <dbReference type="NCBI Taxonomy" id="133385"/>
    <lineage>
        <taxon>Eukaryota</taxon>
        <taxon>Fungi</taxon>
        <taxon>Fungi incertae sedis</taxon>
        <taxon>Zoopagomycota</taxon>
        <taxon>Kickxellomycotina</taxon>
        <taxon>Harpellomycetes</taxon>
        <taxon>Harpellales</taxon>
        <taxon>Legeriomycetaceae</taxon>
        <taxon>Smittium</taxon>
    </lineage>
</organism>
<evidence type="ECO:0000313" key="2">
    <source>
        <dbReference type="Proteomes" id="UP000245383"/>
    </source>
</evidence>
<gene>
    <name evidence="1" type="ORF">BB561_002142</name>
</gene>
<dbReference type="Proteomes" id="UP000245383">
    <property type="component" value="Unassembled WGS sequence"/>
</dbReference>
<proteinExistence type="predicted"/>
<protein>
    <submittedName>
        <fullName evidence="1">Uncharacterized protein</fullName>
    </submittedName>
</protein>
<evidence type="ECO:0000313" key="1">
    <source>
        <dbReference type="EMBL" id="PVU94950.1"/>
    </source>
</evidence>
<accession>A0A2T9YRG6</accession>
<dbReference type="OrthoDB" id="381190at2759"/>
<name>A0A2T9YRG6_9FUNG</name>
<sequence length="2557" mass="292318">MLFDIYINDIFNGMSGVSVPGLDKKIPGLLFADDACKRWDMNVNSKKCGIMAINCSTDTTFKIQNQLIPSVKEYKYLVIEFNDEWNNKAFFKAKKIKTFKSYMGCYSILKRNDMPKKFKLMVIKAIIQAVATYGGELFGMPATRCKPIQQVVDSATRTLAKCGKSAAMVRLKQELSLTDLNIKTGCPYKNRCDTWIAATEVGTNCNWMRLELVYPELKTHINYVFKYEMEHTGQHSAMQSLDLLKKDLLKNDHSAETLLLKQSSICYFNVVAATLPQLLPALISMWLVNKLLWEKLRLLSTRICKDPNVLCVKTTLATAKFLNAIALPRYLMLNTILPKQSFSLKELEFDIKISQAIDKIKELDKIDSIHERIIYATEFLANLNGFLSFKIQNIKAQISVLIFQNLEFISNTVSIYKSIDNTQNESLVILCFKFFSSTAEFYKDIQTHDTFIPQIVKHELLIIEYIFEAFKLYAFDKYNSISSESKNSGKRNLSSLNENANDSKVESLFKENLPYVLIRLLQHDFKKADNHDLNIAFNCTSIALSALEYLPLQIMAFNFLPMLHIKKLIVNQEIDAFEYFKPKIKIKELFSDSLKQTISKFVGYISCARSGHLNYKYENFNIIYNCRVCDNLDENRHTLPSTIYTNGQGQTMLKHDTDVVSSYSFQPDSRGFNETIRISDGLLQEKKSAGDSSEVHTGDLIEPQPLQDWNIFHPLIMNNPSTLTQVFFMDSISRFINHTSVEDLDIQASFFGLSALEMVLSEVQELRTASVKVLASYILSHKLDNKMVLIRKKKSLDFLIKFVEVEKEKIGQASFGMESLVELCGLISRESDVTDLPFIMSFKSLIEYYCDVDVFIQSVAYTELQKLSISKKEDLDTILIQNIELICGPLTVALINRPNLFWSITRCLSYSSSTDFFKYNIEFIMPYLIIKAHSSALEAMSNIMSERVPVLCIKCAHTILAAIFLLEDSKMQTSLQFYLNLLTSYTKLSNSNNQSNNNLKTFVMEKGTKSSRFISSQIDHSFDIVETEEIVSGISVISLLRSCSVKLIFELVFAIGDTSTEISNRAKSALYMVIQSLFSEGSYSEKAGLENLSFQAIYSQLGTQMVDINREESSQSFQDAAYNKQNNNLNSENDTISSESKLLTHFELKNFSQRCLLGVLACINELFDIDLSSKIYQESENSQKLLIKKQSNALISLQFIFKLLGSNLKDYFTAIISTLTVSLKNPFITHQALETISVLVNSLSSTNLNCDTINSLLSILIDVVFNNSSESAFYQFYQSNKLKIDTTYWNKLNDVIVRIQENNQNVLASSLNRIIPIPNFTVISGARLCYISFRNYFYKYHEKKIEKSLEVNANVQKIELVDLTTSQNSIDTDSNISLNNSIDINFEPFYHKQDILKTSIQKDSTSLFNQFTEDTDKVLYTVLNDLCLLVKSSDLIISVSACLEIEQHFDLKSQIGFFSELLHSTQLQNNQTEEFRKLQKMHNNQTFNGSINIIVESVAFAMLKHGSSNRWAYISYGNLLGKIGLSNQHPESSSSGFYDKISQVEVFEHDSLNLAEGGQDIFNLFIQNEILDFLKCLIVNHFSPSFVSAKTPYKQLYHGSSGSILTNAENSFSDGSGSHNIESNHENEQLVAMKHNSFFAKANNFETWILTWLVSLIEKLPKNIVGKIFNASISSLTESSIELTIFLLRQLILYMTHYHFYFERLGNEKLLDFFFFSSIEYLPKIENEHYELLFILEFNKSFSCKPSNRFYCVYSEIASIFDHNQGYIMDLNNRSKCINMLLEMFDKFRQYLKTTKIPPLVSVKRGNSSRSSASQTVVDNLVFLIDNDDTTNKASVSTRKYHKETRISATPRILELSLKGNYNIAQMIYGSMISYYEMAIGATISGDYKKALLYYNKFIKSHFSGNSQTLFVVKFHLLVYIMLDDHDGISGCITVLREKGLDPAQIFEDAQASALRKSDSNFDIFVHALKSIKLDPRLVYKALNMGDWINASHRYEAKLHFNPKDKIAQLGWVDCQQNMGQWEISYIASQFWLNSNSESTGDLDKHLNDASAASAWRLGRWDNIDFQQMQNHSVDGNCVDFIDNKKESFKFPALKHLSLGSLSYANKSLLESIQRPESIDCTFFYCLYALEKILLSDELIRSEKLDIFNNVKFHLKESKIYAIEYDQDFINFNFTTKSTNNLAFEDKNRDSSNRIPTKVRLHLHLLADLEQFLSFINFWLFQCDYKKDENKIESILKDSVTDIFDAWSTRYQSIAGTYKLQEPILSLYYRLLKILRKSNIIQKYPSVYILIGKYLDIIWLQKMKAARLSDSPNAAISAMMQLDIINSSNNSRHSSNSLETPNPTSIINSENMNPIYYCINIEKSRVIYECGAVTQKNFAMSIMQSVMESILVLLVLNDNKSKTNEKERANLFKACKAIVSLKSISSLFPNIYQLVSFDLDPQSDTQTNIFNILKVNIADISASQLQTLRSNIKQLPESDILELQTLYIDAGVQLLEWRGDSQQVSSSSLLKQYEGILVLQDNLKAHYELGKQYDKLLIGILESPTTKHQTSKDKDMM</sequence>
<dbReference type="STRING" id="133385.A0A2T9YRG6"/>
<dbReference type="EMBL" id="MBFR01000069">
    <property type="protein sequence ID" value="PVU94950.1"/>
    <property type="molecule type" value="Genomic_DNA"/>
</dbReference>
<keyword evidence="2" id="KW-1185">Reference proteome</keyword>
<reference evidence="1 2" key="1">
    <citation type="journal article" date="2018" name="MBio">
        <title>Comparative Genomics Reveals the Core Gene Toolbox for the Fungus-Insect Symbiosis.</title>
        <authorList>
            <person name="Wang Y."/>
            <person name="Stata M."/>
            <person name="Wang W."/>
            <person name="Stajich J.E."/>
            <person name="White M.M."/>
            <person name="Moncalvo J.M."/>
        </authorList>
    </citation>
    <scope>NUCLEOTIDE SEQUENCE [LARGE SCALE GENOMIC DNA]</scope>
    <source>
        <strain evidence="1 2">SWE-8-4</strain>
    </source>
</reference>